<keyword evidence="7 11" id="KW-0238">DNA-binding</keyword>
<dbReference type="InterPro" id="IPR003439">
    <property type="entry name" value="ABC_transporter-like_ATP-bd"/>
</dbReference>
<keyword evidence="6 11" id="KW-0067">ATP-binding</keyword>
<keyword evidence="11" id="KW-0175">Coiled coil</keyword>
<dbReference type="PATRIC" id="fig|1238182.3.peg.3185"/>
<evidence type="ECO:0000256" key="3">
    <source>
        <dbReference type="ARBA" id="ARBA00022741"/>
    </source>
</evidence>
<keyword evidence="4 11" id="KW-0227">DNA damage</keyword>
<accession>K9GT81</accession>
<dbReference type="InterPro" id="IPR043686">
    <property type="entry name" value="Uup"/>
</dbReference>
<keyword evidence="2 11" id="KW-0677">Repeat</keyword>
<reference evidence="14 15" key="1">
    <citation type="journal article" date="2013" name="Genome Announc.">
        <title>Draft Genome Sequence of an Alphaproteobacterium, Caenispirillum salinarum AK4(T), Isolated from a Solar Saltern.</title>
        <authorList>
            <person name="Khatri I."/>
            <person name="Singh A."/>
            <person name="Korpole S."/>
            <person name="Pinnaka A.K."/>
            <person name="Subramanian S."/>
        </authorList>
    </citation>
    <scope>NUCLEOTIDE SEQUENCE [LARGE SCALE GENOMIC DNA]</scope>
    <source>
        <strain evidence="14 15">AK4</strain>
    </source>
</reference>
<dbReference type="GO" id="GO:0003677">
    <property type="term" value="F:DNA binding"/>
    <property type="evidence" value="ECO:0007669"/>
    <property type="project" value="UniProtKB-UniRule"/>
</dbReference>
<evidence type="ECO:0000256" key="7">
    <source>
        <dbReference type="ARBA" id="ARBA00023125"/>
    </source>
</evidence>
<dbReference type="CDD" id="cd03221">
    <property type="entry name" value="ABCF_EF-3"/>
    <property type="match status" value="2"/>
</dbReference>
<comment type="subcellular location">
    <subcellularLocation>
        <location evidence="11">Cytoplasm</location>
    </subcellularLocation>
    <text evidence="11">Associates with ribosomes.</text>
</comment>
<dbReference type="EMBL" id="ANHY01000016">
    <property type="protein sequence ID" value="EKV28397.1"/>
    <property type="molecule type" value="Genomic_DNA"/>
</dbReference>
<feature type="coiled-coil region" evidence="11">
    <location>
        <begin position="542"/>
        <end position="596"/>
    </location>
</feature>
<evidence type="ECO:0000256" key="12">
    <source>
        <dbReference type="SAM" id="MobiDB-lite"/>
    </source>
</evidence>
<keyword evidence="1 11" id="KW-0963">Cytoplasm</keyword>
<dbReference type="PANTHER" id="PTHR42855:SF1">
    <property type="entry name" value="ABC TRANSPORTER DOMAIN-CONTAINING PROTEIN"/>
    <property type="match status" value="1"/>
</dbReference>
<comment type="similarity">
    <text evidence="10 11">Belongs to the ABC transporter superfamily. ABCF family. Uup subfamily.</text>
</comment>
<evidence type="ECO:0000256" key="11">
    <source>
        <dbReference type="HAMAP-Rule" id="MF_00848"/>
    </source>
</evidence>
<dbReference type="InterPro" id="IPR017871">
    <property type="entry name" value="ABC_transporter-like_CS"/>
</dbReference>
<evidence type="ECO:0000256" key="2">
    <source>
        <dbReference type="ARBA" id="ARBA00022737"/>
    </source>
</evidence>
<keyword evidence="8 11" id="KW-0234">DNA repair</keyword>
<dbReference type="eggNOG" id="COG0488">
    <property type="taxonomic scope" value="Bacteria"/>
</dbReference>
<feature type="region of interest" description="Disordered" evidence="12">
    <location>
        <begin position="512"/>
        <end position="533"/>
    </location>
</feature>
<dbReference type="SUPFAM" id="SSF52540">
    <property type="entry name" value="P-loop containing nucleoside triphosphate hydrolases"/>
    <property type="match status" value="2"/>
</dbReference>
<feature type="compositionally biased region" description="Basic and acidic residues" evidence="12">
    <location>
        <begin position="512"/>
        <end position="528"/>
    </location>
</feature>
<dbReference type="Pfam" id="PF16326">
    <property type="entry name" value="ABC_tran_CTD"/>
    <property type="match status" value="1"/>
</dbReference>
<dbReference type="RefSeq" id="WP_009541627.1">
    <property type="nucleotide sequence ID" value="NZ_ANHY01000016.1"/>
</dbReference>
<gene>
    <name evidence="11" type="primary">uup</name>
    <name evidence="14" type="ORF">C882_0971</name>
</gene>
<dbReference type="Gene3D" id="3.40.50.300">
    <property type="entry name" value="P-loop containing nucleotide triphosphate hydrolases"/>
    <property type="match status" value="2"/>
</dbReference>
<dbReference type="InterPro" id="IPR003593">
    <property type="entry name" value="AAA+_ATPase"/>
</dbReference>
<evidence type="ECO:0000256" key="8">
    <source>
        <dbReference type="ARBA" id="ARBA00023204"/>
    </source>
</evidence>
<evidence type="ECO:0000256" key="10">
    <source>
        <dbReference type="ARBA" id="ARBA00061478"/>
    </source>
</evidence>
<keyword evidence="5 11" id="KW-0378">Hydrolase</keyword>
<dbReference type="FunFam" id="3.40.50.300:FF:000309">
    <property type="entry name" value="ABC transporter ATP-binding protein"/>
    <property type="match status" value="1"/>
</dbReference>
<comment type="caution">
    <text evidence="14">The sequence shown here is derived from an EMBL/GenBank/DDBJ whole genome shotgun (WGS) entry which is preliminary data.</text>
</comment>
<dbReference type="Pfam" id="PF00005">
    <property type="entry name" value="ABC_tran"/>
    <property type="match status" value="2"/>
</dbReference>
<dbReference type="AlphaFoldDB" id="K9GT81"/>
<organism evidence="14 15">
    <name type="scientific">Caenispirillum salinarum AK4</name>
    <dbReference type="NCBI Taxonomy" id="1238182"/>
    <lineage>
        <taxon>Bacteria</taxon>
        <taxon>Pseudomonadati</taxon>
        <taxon>Pseudomonadota</taxon>
        <taxon>Alphaproteobacteria</taxon>
        <taxon>Rhodospirillales</taxon>
        <taxon>Novispirillaceae</taxon>
        <taxon>Caenispirillum</taxon>
    </lineage>
</organism>
<feature type="binding site" evidence="11">
    <location>
        <begin position="319"/>
        <end position="326"/>
    </location>
    <ligand>
        <name>ATP</name>
        <dbReference type="ChEBI" id="CHEBI:30616"/>
        <label>2</label>
    </ligand>
</feature>
<evidence type="ECO:0000313" key="14">
    <source>
        <dbReference type="EMBL" id="EKV28397.1"/>
    </source>
</evidence>
<dbReference type="InterPro" id="IPR032524">
    <property type="entry name" value="ABC_tran_C"/>
</dbReference>
<dbReference type="InterPro" id="IPR027417">
    <property type="entry name" value="P-loop_NTPase"/>
</dbReference>
<dbReference type="GO" id="GO:0016887">
    <property type="term" value="F:ATP hydrolysis activity"/>
    <property type="evidence" value="ECO:0007669"/>
    <property type="project" value="UniProtKB-UniRule"/>
</dbReference>
<dbReference type="GO" id="GO:0005524">
    <property type="term" value="F:ATP binding"/>
    <property type="evidence" value="ECO:0007669"/>
    <property type="project" value="UniProtKB-UniRule"/>
</dbReference>
<dbReference type="Proteomes" id="UP000009881">
    <property type="component" value="Unassembled WGS sequence"/>
</dbReference>
<protein>
    <recommendedName>
        <fullName evidence="11">ATP-binding protein Uup</fullName>
        <ecNumber evidence="11">3.6.1.-</ecNumber>
    </recommendedName>
</protein>
<dbReference type="EC" id="3.6.1.-" evidence="11"/>
<dbReference type="PROSITE" id="PS00211">
    <property type="entry name" value="ABC_TRANSPORTER_1"/>
    <property type="match status" value="2"/>
</dbReference>
<keyword evidence="15" id="KW-1185">Reference proteome</keyword>
<feature type="domain" description="ABC transporter" evidence="13">
    <location>
        <begin position="287"/>
        <end position="507"/>
    </location>
</feature>
<evidence type="ECO:0000256" key="1">
    <source>
        <dbReference type="ARBA" id="ARBA00022490"/>
    </source>
</evidence>
<evidence type="ECO:0000259" key="13">
    <source>
        <dbReference type="PROSITE" id="PS50893"/>
    </source>
</evidence>
<dbReference type="GO" id="GO:0043022">
    <property type="term" value="F:ribosome binding"/>
    <property type="evidence" value="ECO:0007669"/>
    <property type="project" value="UniProtKB-UniRule"/>
</dbReference>
<sequence>MPPAPPLLTLKDIRLSLGDKALFTGVEVAVGRGDRVSLVGRNGSGKSTLLKIAAGVVQPDGGEIWTQPGVKVAYLPQEPDLSGFATVHDFVAQGLSAAQADELHHVDILLDAVALDPSLDPTTLSGGEARRAALARLFVSGADILLLDEPTNHLDLPTIQWLEEELLRFRGGLVLISHDRAFLNRLTNTTFWLDRGVVRRNDAGFQDFDRWSEEVMAREAAEIHKLDKQIAEEAVWASRTLPARRRRNMGRLNKLQEMRKTRSLTIAKAGSVSMEADVGQASGKLVIEAEHVSKRFDDRVILDDFSTRILRGDKVGFIGPNGAGKSTLLKILTGQMQPDEGRVRLGTNLTMTYLDQRRGGLDDSKTVWDTLADTGGDHVNVRGTPRHVVGYMKDFLFDATQARSPVGSLSGGERNRLLLARTLAKPSNFLVLDEPTNDLDMDTLDLLQELLSEYEGTLLIVSHDRDFLDRVVTASIFMPGDGTATEYAGGYSDMVAQRGEGVAVSNATHAKAKTEKAEKAAAPKEKPKPRTAKLSYKQQRDLELLPRRIEDLTAEAELLEKTLTDGNLYAKDPERFQKTADKLDAVKTELAQSEERWLELEMLREEMEGG</sequence>
<evidence type="ECO:0000256" key="5">
    <source>
        <dbReference type="ARBA" id="ARBA00022801"/>
    </source>
</evidence>
<dbReference type="SMART" id="SM00382">
    <property type="entry name" value="AAA"/>
    <property type="match status" value="2"/>
</dbReference>
<dbReference type="GO" id="GO:0006281">
    <property type="term" value="P:DNA repair"/>
    <property type="evidence" value="ECO:0007669"/>
    <property type="project" value="UniProtKB-KW"/>
</dbReference>
<evidence type="ECO:0000256" key="6">
    <source>
        <dbReference type="ARBA" id="ARBA00022840"/>
    </source>
</evidence>
<dbReference type="Gene3D" id="1.10.287.380">
    <property type="entry name" value="Valyl-tRNA synthetase, C-terminal domain"/>
    <property type="match status" value="1"/>
</dbReference>
<dbReference type="InterPro" id="IPR037118">
    <property type="entry name" value="Val-tRNA_synth_C_sf"/>
</dbReference>
<dbReference type="GO" id="GO:0005737">
    <property type="term" value="C:cytoplasm"/>
    <property type="evidence" value="ECO:0007669"/>
    <property type="project" value="UniProtKB-SubCell"/>
</dbReference>
<evidence type="ECO:0000256" key="4">
    <source>
        <dbReference type="ARBA" id="ARBA00022763"/>
    </source>
</evidence>
<comment type="catalytic activity">
    <reaction evidence="9 11">
        <text>ATP + H2O = ADP + phosphate + H(+)</text>
        <dbReference type="Rhea" id="RHEA:13065"/>
        <dbReference type="ChEBI" id="CHEBI:15377"/>
        <dbReference type="ChEBI" id="CHEBI:15378"/>
        <dbReference type="ChEBI" id="CHEBI:30616"/>
        <dbReference type="ChEBI" id="CHEBI:43474"/>
        <dbReference type="ChEBI" id="CHEBI:456216"/>
    </reaction>
</comment>
<evidence type="ECO:0000313" key="15">
    <source>
        <dbReference type="Proteomes" id="UP000009881"/>
    </source>
</evidence>
<name>K9GT81_9PROT</name>
<proteinExistence type="inferred from homology"/>
<keyword evidence="3 11" id="KW-0547">Nucleotide-binding</keyword>
<dbReference type="STRING" id="1238182.C882_0971"/>
<dbReference type="InterPro" id="IPR051309">
    <property type="entry name" value="ABCF_ATPase"/>
</dbReference>
<dbReference type="PANTHER" id="PTHR42855">
    <property type="entry name" value="ABC TRANSPORTER ATP-BINDING SUBUNIT"/>
    <property type="match status" value="1"/>
</dbReference>
<evidence type="ECO:0000256" key="9">
    <source>
        <dbReference type="ARBA" id="ARBA00049360"/>
    </source>
</evidence>
<feature type="domain" description="ABC transporter" evidence="13">
    <location>
        <begin position="8"/>
        <end position="220"/>
    </location>
</feature>
<comment type="function">
    <text evidence="11">Probably plays a role in ribosome assembly or function. May be involved in resolution of branched DNA intermediates that result from template switching in postreplication gaps. Binds DNA and has ATPase activity.</text>
</comment>
<feature type="binding site" evidence="11">
    <location>
        <begin position="40"/>
        <end position="47"/>
    </location>
    <ligand>
        <name>ATP</name>
        <dbReference type="ChEBI" id="CHEBI:30616"/>
        <label>1</label>
    </ligand>
</feature>
<dbReference type="OrthoDB" id="9762369at2"/>
<dbReference type="PROSITE" id="PS50893">
    <property type="entry name" value="ABC_TRANSPORTER_2"/>
    <property type="match status" value="2"/>
</dbReference>
<dbReference type="HAMAP" id="MF_00848">
    <property type="entry name" value="Uup"/>
    <property type="match status" value="1"/>
</dbReference>